<dbReference type="RefSeq" id="WP_129087942.1">
    <property type="nucleotide sequence ID" value="NZ_CP053836.1"/>
</dbReference>
<dbReference type="PANTHER" id="PTHR33507:SF3">
    <property type="entry name" value="INNER MEMBRANE PROTEIN YBBJ"/>
    <property type="match status" value="1"/>
</dbReference>
<reference evidence="2 3" key="1">
    <citation type="submission" date="2017-10" db="EMBL/GenBank/DDBJ databases">
        <title>Genomics of the genus Arcobacter.</title>
        <authorList>
            <person name="Perez-Cataluna A."/>
            <person name="Figueras M.J."/>
        </authorList>
    </citation>
    <scope>NUCLEOTIDE SEQUENCE [LARGE SCALE GENOMIC DNA]</scope>
    <source>
        <strain evidence="2 3">CECT 8441</strain>
    </source>
</reference>
<keyword evidence="1" id="KW-0812">Transmembrane</keyword>
<evidence type="ECO:0000256" key="1">
    <source>
        <dbReference type="SAM" id="Phobius"/>
    </source>
</evidence>
<evidence type="ECO:0000313" key="3">
    <source>
        <dbReference type="Proteomes" id="UP000289758"/>
    </source>
</evidence>
<evidence type="ECO:0000313" key="2">
    <source>
        <dbReference type="EMBL" id="RXK03448.1"/>
    </source>
</evidence>
<keyword evidence="3" id="KW-1185">Reference proteome</keyword>
<accession>A0A4Q1AHV9</accession>
<dbReference type="InterPro" id="IPR052165">
    <property type="entry name" value="Membrane_assoc_protease"/>
</dbReference>
<comment type="caution">
    <text evidence="2">The sequence shown here is derived from an EMBL/GenBank/DDBJ whole genome shotgun (WGS) entry which is preliminary data.</text>
</comment>
<sequence length="147" mass="17008">METQIMLLDVINPYVLFGMGIVLIALEAFIVSFILIWFGIGFLIAAIISYFYDYGDGIWQLGTVAIISLLLITILRKRAIEKFLKSEDEINDNYLDEKGVGEIKNSKVFYKGTYWEVEFADEEFELEENQKVEVLKTYKNSALIQKR</sequence>
<dbReference type="OrthoDB" id="5329160at2"/>
<feature type="transmembrane region" description="Helical" evidence="1">
    <location>
        <begin position="33"/>
        <end position="52"/>
    </location>
</feature>
<dbReference type="AlphaFoldDB" id="A0A4Q1AHV9"/>
<organism evidence="2 3">
    <name type="scientific">Halarcobacter ebronensis</name>
    <dbReference type="NCBI Taxonomy" id="1462615"/>
    <lineage>
        <taxon>Bacteria</taxon>
        <taxon>Pseudomonadati</taxon>
        <taxon>Campylobacterota</taxon>
        <taxon>Epsilonproteobacteria</taxon>
        <taxon>Campylobacterales</taxon>
        <taxon>Arcobacteraceae</taxon>
        <taxon>Halarcobacter</taxon>
    </lineage>
</organism>
<name>A0A4Q1AHV9_9BACT</name>
<keyword evidence="1" id="KW-0472">Membrane</keyword>
<keyword evidence="1" id="KW-1133">Transmembrane helix</keyword>
<dbReference type="EMBL" id="PDKK01000012">
    <property type="protein sequence ID" value="RXK03448.1"/>
    <property type="molecule type" value="Genomic_DNA"/>
</dbReference>
<dbReference type="PANTHER" id="PTHR33507">
    <property type="entry name" value="INNER MEMBRANE PROTEIN YBBJ"/>
    <property type="match status" value="1"/>
</dbReference>
<dbReference type="Proteomes" id="UP000289758">
    <property type="component" value="Unassembled WGS sequence"/>
</dbReference>
<feature type="transmembrane region" description="Helical" evidence="1">
    <location>
        <begin position="6"/>
        <end position="26"/>
    </location>
</feature>
<feature type="transmembrane region" description="Helical" evidence="1">
    <location>
        <begin position="58"/>
        <end position="75"/>
    </location>
</feature>
<dbReference type="GO" id="GO:0005886">
    <property type="term" value="C:plasma membrane"/>
    <property type="evidence" value="ECO:0007669"/>
    <property type="project" value="TreeGrafter"/>
</dbReference>
<proteinExistence type="predicted"/>
<gene>
    <name evidence="2" type="ORF">CRV07_12265</name>
</gene>
<protein>
    <submittedName>
        <fullName evidence="2">Nodulation efficiency protein D</fullName>
    </submittedName>
</protein>